<evidence type="ECO:0000256" key="7">
    <source>
        <dbReference type="ARBA" id="ARBA00023002"/>
    </source>
</evidence>
<dbReference type="GO" id="GO:0046872">
    <property type="term" value="F:metal ion binding"/>
    <property type="evidence" value="ECO:0007669"/>
    <property type="project" value="UniProtKB-KW"/>
</dbReference>
<gene>
    <name evidence="12" type="ORF">SAMN06297251_12153</name>
</gene>
<dbReference type="Gene3D" id="3.20.20.70">
    <property type="entry name" value="Aldolase class I"/>
    <property type="match status" value="1"/>
</dbReference>
<dbReference type="AlphaFoldDB" id="A0A1W2E532"/>
<reference evidence="12 13" key="1">
    <citation type="submission" date="2017-04" db="EMBL/GenBank/DDBJ databases">
        <authorList>
            <person name="Afonso C.L."/>
            <person name="Miller P.J."/>
            <person name="Scott M.A."/>
            <person name="Spackman E."/>
            <person name="Goraichik I."/>
            <person name="Dimitrov K.M."/>
            <person name="Suarez D.L."/>
            <person name="Swayne D.E."/>
        </authorList>
    </citation>
    <scope>NUCLEOTIDE SEQUENCE [LARGE SCALE GENOMIC DNA]</scope>
    <source>
        <strain evidence="12 13">CGMCC 1.10972</strain>
    </source>
</reference>
<dbReference type="InterPro" id="IPR051793">
    <property type="entry name" value="NADH:flavin_oxidoreductase"/>
</dbReference>
<comment type="similarity">
    <text evidence="3">In the N-terminal section; belongs to the NADH:flavin oxidoreductase/NADH oxidase family.</text>
</comment>
<dbReference type="STRING" id="937218.SAMN06297251_12153"/>
<evidence type="ECO:0000259" key="10">
    <source>
        <dbReference type="Pfam" id="PF00724"/>
    </source>
</evidence>
<dbReference type="PANTHER" id="PTHR42917">
    <property type="entry name" value="2,4-DIENOYL-COA REDUCTASE"/>
    <property type="match status" value="1"/>
</dbReference>
<evidence type="ECO:0000256" key="1">
    <source>
        <dbReference type="ARBA" id="ARBA00001917"/>
    </source>
</evidence>
<comment type="cofactor">
    <cofactor evidence="1">
        <name>FMN</name>
        <dbReference type="ChEBI" id="CHEBI:58210"/>
    </cofactor>
</comment>
<dbReference type="PRINTS" id="PR00411">
    <property type="entry name" value="PNDRDTASEI"/>
</dbReference>
<proteinExistence type="inferred from homology"/>
<dbReference type="Pfam" id="PF00724">
    <property type="entry name" value="Oxidored_FMN"/>
    <property type="match status" value="1"/>
</dbReference>
<keyword evidence="7" id="KW-0560">Oxidoreductase</keyword>
<dbReference type="SUPFAM" id="SSF51905">
    <property type="entry name" value="FAD/NAD(P)-binding domain"/>
    <property type="match status" value="1"/>
</dbReference>
<dbReference type="Gene3D" id="3.50.50.60">
    <property type="entry name" value="FAD/NAD(P)-binding domain"/>
    <property type="match status" value="1"/>
</dbReference>
<dbReference type="CDD" id="cd04734">
    <property type="entry name" value="OYE_like_3_FMN"/>
    <property type="match status" value="1"/>
</dbReference>
<dbReference type="GO" id="GO:0010181">
    <property type="term" value="F:FMN binding"/>
    <property type="evidence" value="ECO:0007669"/>
    <property type="project" value="InterPro"/>
</dbReference>
<evidence type="ECO:0000313" key="12">
    <source>
        <dbReference type="EMBL" id="SMD04931.1"/>
    </source>
</evidence>
<keyword evidence="4" id="KW-0285">Flavoprotein</keyword>
<name>A0A1W2E532_9HYPH</name>
<keyword evidence="6" id="KW-0479">Metal-binding</keyword>
<evidence type="ECO:0008006" key="14">
    <source>
        <dbReference type="Google" id="ProtNLM"/>
    </source>
</evidence>
<dbReference type="OrthoDB" id="9804454at2"/>
<dbReference type="InterPro" id="IPR013785">
    <property type="entry name" value="Aldolase_TIM"/>
</dbReference>
<evidence type="ECO:0000256" key="4">
    <source>
        <dbReference type="ARBA" id="ARBA00022630"/>
    </source>
</evidence>
<keyword evidence="5" id="KW-0288">FMN</keyword>
<dbReference type="EMBL" id="FWXR01000021">
    <property type="protein sequence ID" value="SMD04931.1"/>
    <property type="molecule type" value="Genomic_DNA"/>
</dbReference>
<dbReference type="GO" id="GO:0016491">
    <property type="term" value="F:oxidoreductase activity"/>
    <property type="evidence" value="ECO:0007669"/>
    <property type="project" value="UniProtKB-KW"/>
</dbReference>
<feature type="domain" description="NADH:flavin oxidoreductase/NADH oxidase N-terminal" evidence="10">
    <location>
        <begin position="7"/>
        <end position="342"/>
    </location>
</feature>
<dbReference type="PANTHER" id="PTHR42917:SF2">
    <property type="entry name" value="2,4-DIENOYL-COA REDUCTASE [(2E)-ENOYL-COA-PRODUCING]"/>
    <property type="match status" value="1"/>
</dbReference>
<dbReference type="InterPro" id="IPR036188">
    <property type="entry name" value="FAD/NAD-bd_sf"/>
</dbReference>
<evidence type="ECO:0000313" key="13">
    <source>
        <dbReference type="Proteomes" id="UP000192656"/>
    </source>
</evidence>
<protein>
    <recommendedName>
        <fullName evidence="14">2,4-dienoyl-CoA reductase</fullName>
    </recommendedName>
</protein>
<dbReference type="Proteomes" id="UP000192656">
    <property type="component" value="Unassembled WGS sequence"/>
</dbReference>
<organism evidence="12 13">
    <name type="scientific">Fulvimarina manganoxydans</name>
    <dbReference type="NCBI Taxonomy" id="937218"/>
    <lineage>
        <taxon>Bacteria</taxon>
        <taxon>Pseudomonadati</taxon>
        <taxon>Pseudomonadota</taxon>
        <taxon>Alphaproteobacteria</taxon>
        <taxon>Hyphomicrobiales</taxon>
        <taxon>Aurantimonadaceae</taxon>
        <taxon>Fulvimarina</taxon>
    </lineage>
</organism>
<comment type="cofactor">
    <cofactor evidence="2">
        <name>[4Fe-4S] cluster</name>
        <dbReference type="ChEBI" id="CHEBI:49883"/>
    </cofactor>
</comment>
<evidence type="ECO:0000259" key="11">
    <source>
        <dbReference type="Pfam" id="PF07992"/>
    </source>
</evidence>
<evidence type="ECO:0000256" key="6">
    <source>
        <dbReference type="ARBA" id="ARBA00022723"/>
    </source>
</evidence>
<evidence type="ECO:0000256" key="9">
    <source>
        <dbReference type="ARBA" id="ARBA00023014"/>
    </source>
</evidence>
<evidence type="ECO:0000256" key="2">
    <source>
        <dbReference type="ARBA" id="ARBA00001966"/>
    </source>
</evidence>
<accession>A0A1W2E532</accession>
<evidence type="ECO:0000256" key="5">
    <source>
        <dbReference type="ARBA" id="ARBA00022643"/>
    </source>
</evidence>
<dbReference type="InterPro" id="IPR023753">
    <property type="entry name" value="FAD/NAD-binding_dom"/>
</dbReference>
<dbReference type="RefSeq" id="WP_084411954.1">
    <property type="nucleotide sequence ID" value="NZ_FWXR01000021.1"/>
</dbReference>
<dbReference type="Gene3D" id="3.40.50.720">
    <property type="entry name" value="NAD(P)-binding Rossmann-like Domain"/>
    <property type="match status" value="1"/>
</dbReference>
<dbReference type="GO" id="GO:0051536">
    <property type="term" value="F:iron-sulfur cluster binding"/>
    <property type="evidence" value="ECO:0007669"/>
    <property type="project" value="UniProtKB-KW"/>
</dbReference>
<keyword evidence="8" id="KW-0408">Iron</keyword>
<dbReference type="SUPFAM" id="SSF51395">
    <property type="entry name" value="FMN-linked oxidoreductases"/>
    <property type="match status" value="1"/>
</dbReference>
<feature type="domain" description="FAD/NAD(P)-binding" evidence="11">
    <location>
        <begin position="389"/>
        <end position="636"/>
    </location>
</feature>
<keyword evidence="13" id="KW-1185">Reference proteome</keyword>
<keyword evidence="9" id="KW-0411">Iron-sulfur</keyword>
<evidence type="ECO:0000256" key="8">
    <source>
        <dbReference type="ARBA" id="ARBA00023004"/>
    </source>
</evidence>
<dbReference type="PRINTS" id="PR00368">
    <property type="entry name" value="FADPNR"/>
</dbReference>
<dbReference type="InterPro" id="IPR001155">
    <property type="entry name" value="OxRdtase_FMN_N"/>
</dbReference>
<sequence>MSEYAALFKPFRLKHLTLRNRIFSTAHAPAYAENGVPGEWYQNYHLEKARGGIGLTMFGGSSSVARDSPLVFSQISLADDTVVPYLERFAARIHAEGAAIMCQMSHMGRRAEWDGGDWLPLIAPSATREAMHRSYSKAMEDFDFARVRNDYAAAALRLKAGGLDGCEICANAHHLFDAFLSPLLNRRDDDYGGSTEKRMRFPLEILQAVREAVGENFVFGLRITGDDLVKGGFNEAEALDVITSFAGSGYLDFLNISQGNGDFGSGLQSMIPDLSYDSAPFLYLASAVKAAVDIPVFHAGAVRDLASANRAVEGGHVDLVGMTRAHVADPHLVSKLQEGREDDIRQCVGANYCIDRVGLGKPMACIQNVSTGREAQLPHVVARTSQRRKVVIVGGGPGGLEAARVARLRGHDVTLFEKSETLGGQFALASAVSWRSNMSGILRWLVQQTEKLGADIRIGTQATADIIREEAPDVVVLATGGQPVRPDMPGAEHAHSSHDILSGAVEPGANVLIFDIMGQHQALTVADFIGERGGLVEIVTPDQMVGAEIGETARTSYMKRLFARDLIATSSHHLQEIYAEGNALIAVLREHYSGKEVEREVTQVVCELGTIPNDDLYFALKPISRNGGEIDQDAFIHLVPQTITRNPDGTFDLYRIGDAVMSRNLHAALYDASRLLRAV</sequence>
<dbReference type="Pfam" id="PF07992">
    <property type="entry name" value="Pyr_redox_2"/>
    <property type="match status" value="1"/>
</dbReference>
<evidence type="ECO:0000256" key="3">
    <source>
        <dbReference type="ARBA" id="ARBA00011048"/>
    </source>
</evidence>